<reference evidence="8 9" key="1">
    <citation type="submission" date="2012-01" db="EMBL/GenBank/DDBJ databases">
        <title>The Genome Sequence of Helcococcus kunzii ATCC 51366.</title>
        <authorList>
            <consortium name="The Broad Institute Genome Sequencing Platform"/>
            <person name="Earl A."/>
            <person name="Ward D."/>
            <person name="Feldgarden M."/>
            <person name="Gevers D."/>
            <person name="Huys G."/>
            <person name="Young S.K."/>
            <person name="Zeng Q."/>
            <person name="Gargeya S."/>
            <person name="Fitzgerald M."/>
            <person name="Haas B."/>
            <person name="Abouelleil A."/>
            <person name="Alvarado L."/>
            <person name="Arachchi H.M."/>
            <person name="Berlin A."/>
            <person name="Chapman S.B."/>
            <person name="Gearin G."/>
            <person name="Goldberg J."/>
            <person name="Griggs A."/>
            <person name="Gujja S."/>
            <person name="Hansen M."/>
            <person name="Heiman D."/>
            <person name="Howarth C."/>
            <person name="Larimer J."/>
            <person name="Lui A."/>
            <person name="MacDonald P.J.P."/>
            <person name="McCowen C."/>
            <person name="Montmayeur A."/>
            <person name="Murphy C."/>
            <person name="Neiman D."/>
            <person name="Pearson M."/>
            <person name="Priest M."/>
            <person name="Roberts A."/>
            <person name="Saif S."/>
            <person name="Shea T."/>
            <person name="Sisk P."/>
            <person name="Stolte C."/>
            <person name="Sykes S."/>
            <person name="Wortman J."/>
            <person name="Nusbaum C."/>
            <person name="Birren B."/>
        </authorList>
    </citation>
    <scope>NUCLEOTIDE SEQUENCE [LARGE SCALE GENOMIC DNA]</scope>
    <source>
        <strain evidence="8 9">ATCC 51366</strain>
    </source>
</reference>
<dbReference type="Pfam" id="PF00343">
    <property type="entry name" value="Phosphorylase"/>
    <property type="match status" value="2"/>
</dbReference>
<comment type="caution">
    <text evidence="8">The sequence shown here is derived from an EMBL/GenBank/DDBJ whole genome shotgun (WGS) entry which is preliminary data.</text>
</comment>
<comment type="function">
    <text evidence="7">Allosteric enzyme that catalyzes the rate-limiting step in glycogen catabolism, the phosphorolytic cleavage of glycogen to produce glucose-1-phosphate, and plays a central role in maintaining cellular and organismal glucose homeostasis.</text>
</comment>
<dbReference type="OrthoDB" id="1688339at2"/>
<comment type="similarity">
    <text evidence="2 7">Belongs to the glycogen phosphorylase family.</text>
</comment>
<dbReference type="Gene3D" id="3.40.50.2000">
    <property type="entry name" value="Glycogen Phosphorylase B"/>
    <property type="match status" value="2"/>
</dbReference>
<gene>
    <name evidence="8" type="ORF">HMPREF9709_00719</name>
</gene>
<dbReference type="PIRSF" id="PIRSF000460">
    <property type="entry name" value="Pprylas_GlgP"/>
    <property type="match status" value="1"/>
</dbReference>
<dbReference type="FunFam" id="3.40.50.2000:FF:000153">
    <property type="entry name" value="Alpha-1,4 glucan phosphorylase"/>
    <property type="match status" value="1"/>
</dbReference>
<dbReference type="AlphaFoldDB" id="H3NN08"/>
<keyword evidence="3 7" id="KW-0328">Glycosyltransferase</keyword>
<dbReference type="HOGENOM" id="CLU_010198_1_1_9"/>
<organism evidence="8 9">
    <name type="scientific">Helcococcus kunzii ATCC 51366</name>
    <dbReference type="NCBI Taxonomy" id="883114"/>
    <lineage>
        <taxon>Bacteria</taxon>
        <taxon>Bacillati</taxon>
        <taxon>Bacillota</taxon>
        <taxon>Tissierellia</taxon>
        <taxon>Tissierellales</taxon>
        <taxon>Peptoniphilaceae</taxon>
        <taxon>Helcococcus</taxon>
    </lineage>
</organism>
<dbReference type="Proteomes" id="UP000004191">
    <property type="component" value="Unassembled WGS sequence"/>
</dbReference>
<dbReference type="GO" id="GO:0005737">
    <property type="term" value="C:cytoplasm"/>
    <property type="evidence" value="ECO:0007669"/>
    <property type="project" value="TreeGrafter"/>
</dbReference>
<dbReference type="STRING" id="883114.HMPREF9709_00719"/>
<keyword evidence="9" id="KW-1185">Reference proteome</keyword>
<evidence type="ECO:0000313" key="9">
    <source>
        <dbReference type="Proteomes" id="UP000004191"/>
    </source>
</evidence>
<dbReference type="EC" id="2.4.1.1" evidence="7"/>
<dbReference type="PATRIC" id="fig|883114.3.peg.712"/>
<dbReference type="GeneID" id="96998723"/>
<dbReference type="EMBL" id="AGEI01000020">
    <property type="protein sequence ID" value="EHR34412.1"/>
    <property type="molecule type" value="Genomic_DNA"/>
</dbReference>
<evidence type="ECO:0000256" key="6">
    <source>
        <dbReference type="ARBA" id="ARBA00023277"/>
    </source>
</evidence>
<accession>H3NN08</accession>
<dbReference type="eggNOG" id="COG0058">
    <property type="taxonomic scope" value="Bacteria"/>
</dbReference>
<name>H3NN08_9FIRM</name>
<protein>
    <recommendedName>
        <fullName evidence="7">Alpha-1,4 glucan phosphorylase</fullName>
        <ecNumber evidence="7">2.4.1.1</ecNumber>
    </recommendedName>
</protein>
<dbReference type="GO" id="GO:0030170">
    <property type="term" value="F:pyridoxal phosphate binding"/>
    <property type="evidence" value="ECO:0007669"/>
    <property type="project" value="TreeGrafter"/>
</dbReference>
<dbReference type="PANTHER" id="PTHR11468:SF3">
    <property type="entry name" value="GLYCOGEN PHOSPHORYLASE, LIVER FORM"/>
    <property type="match status" value="1"/>
</dbReference>
<proteinExistence type="inferred from homology"/>
<evidence type="ECO:0000256" key="2">
    <source>
        <dbReference type="ARBA" id="ARBA00006047"/>
    </source>
</evidence>
<sequence length="752" mass="89168">MKKYDELENQIEGNLYELFAKDFSTAREGEIFASLANSIRRFIGKKWFETYRDNIKNKVIYILSYEYTIGDQLLKNLIKLDFLEETKEVLKSKNIDFDEIREKDIEFALGFGDMGDSTQKFVELLTAKKENVYAYGLRYRRGMLKQEIVQGEQIEKPDDWQINKNPWEHEKGFSHFVNFKDFSVKAIPYDIPILSNDGEYVNTLRLWKSFSINDLDFQMFSNGQILDSYDEINRANSIVEFLYPSENNKEGLKLRLMQEYFFASSSMQDIFKKFKKYQGNNILEMDKHIKIQIHDVHPVLAMLVFIDLAMGKYELSFEESLNIAKKVFVFLHASLLPESFQAWDINLIGEVCPNILDIIFKLDKHIKAEFLSSERDFDYPLLIIKDGYVDLLNIAYYISNSVITVSDAHIDLIKHKYMKDHYKRYNYKMYNLNVPFDGKQYIKEIYPEYKYNPESNGYVDFDFYKKVKMEKKIKMLDHLNIDKNLINMNSAFVSHLGVFHEYKRQMLSVLGVALQYFRLKRNPNLDLPERTYLFGGKTYPNYYIAKETIKFINELANQINNDLFIKDKIKIVFIENYNLTKSNIVIPATDIYQKLGIFSMQSDDYGLDRAILNGSAIVSTNSYFDDNILNKNDVKSYTFGDSKDDMIFSNNYNLYEFLENNPEIEDLFNFYRSLPMSTFPYDIDKIYNSIYYFNDENHIIKDLYEYTDTLEKAIKDYSDEKLWYNNCLYNAEKVLSLNDKNYLEKYIEIMEK</sequence>
<evidence type="ECO:0000256" key="1">
    <source>
        <dbReference type="ARBA" id="ARBA00001933"/>
    </source>
</evidence>
<comment type="cofactor">
    <cofactor evidence="1 7">
        <name>pyridoxal 5'-phosphate</name>
        <dbReference type="ChEBI" id="CHEBI:597326"/>
    </cofactor>
</comment>
<evidence type="ECO:0000256" key="4">
    <source>
        <dbReference type="ARBA" id="ARBA00022679"/>
    </source>
</evidence>
<evidence type="ECO:0000256" key="7">
    <source>
        <dbReference type="RuleBase" id="RU000587"/>
    </source>
</evidence>
<comment type="catalytic activity">
    <reaction evidence="7">
        <text>[(1-&gt;4)-alpha-D-glucosyl](n) + phosphate = [(1-&gt;4)-alpha-D-glucosyl](n-1) + alpha-D-glucose 1-phosphate</text>
        <dbReference type="Rhea" id="RHEA:41732"/>
        <dbReference type="Rhea" id="RHEA-COMP:9584"/>
        <dbReference type="Rhea" id="RHEA-COMP:9586"/>
        <dbReference type="ChEBI" id="CHEBI:15444"/>
        <dbReference type="ChEBI" id="CHEBI:43474"/>
        <dbReference type="ChEBI" id="CHEBI:58601"/>
        <dbReference type="EC" id="2.4.1.1"/>
    </reaction>
</comment>
<evidence type="ECO:0000256" key="5">
    <source>
        <dbReference type="ARBA" id="ARBA00022898"/>
    </source>
</evidence>
<evidence type="ECO:0000313" key="8">
    <source>
        <dbReference type="EMBL" id="EHR34412.1"/>
    </source>
</evidence>
<dbReference type="SUPFAM" id="SSF53756">
    <property type="entry name" value="UDP-Glycosyltransferase/glycogen phosphorylase"/>
    <property type="match status" value="1"/>
</dbReference>
<dbReference type="GO" id="GO:0008184">
    <property type="term" value="F:glycogen phosphorylase activity"/>
    <property type="evidence" value="ECO:0007669"/>
    <property type="project" value="InterPro"/>
</dbReference>
<dbReference type="InterPro" id="IPR000811">
    <property type="entry name" value="Glyco_trans_35"/>
</dbReference>
<dbReference type="RefSeq" id="WP_005398040.1">
    <property type="nucleotide sequence ID" value="NZ_JH601088.1"/>
</dbReference>
<dbReference type="GO" id="GO:0005980">
    <property type="term" value="P:glycogen catabolic process"/>
    <property type="evidence" value="ECO:0007669"/>
    <property type="project" value="TreeGrafter"/>
</dbReference>
<keyword evidence="6 7" id="KW-0119">Carbohydrate metabolism</keyword>
<keyword evidence="4 7" id="KW-0808">Transferase</keyword>
<dbReference type="PANTHER" id="PTHR11468">
    <property type="entry name" value="GLYCOGEN PHOSPHORYLASE"/>
    <property type="match status" value="1"/>
</dbReference>
<keyword evidence="5 7" id="KW-0663">Pyridoxal phosphate</keyword>
<evidence type="ECO:0000256" key="3">
    <source>
        <dbReference type="ARBA" id="ARBA00022676"/>
    </source>
</evidence>